<accession>A0ABR7JEK5</accession>
<dbReference type="NCBIfam" id="TIGR00229">
    <property type="entry name" value="sensory_box"/>
    <property type="match status" value="4"/>
</dbReference>
<dbReference type="SMART" id="SM00387">
    <property type="entry name" value="HATPase_c"/>
    <property type="match status" value="1"/>
</dbReference>
<feature type="domain" description="Response regulatory" evidence="8">
    <location>
        <begin position="4"/>
        <end position="124"/>
    </location>
</feature>
<feature type="domain" description="PAC" evidence="10">
    <location>
        <begin position="226"/>
        <end position="279"/>
    </location>
</feature>
<reference evidence="11 12" key="1">
    <citation type="submission" date="2020-08" db="EMBL/GenBank/DDBJ databases">
        <title>Description of novel Flavobacterium F-400 isolate.</title>
        <authorList>
            <person name="Saticioglu I."/>
            <person name="Duman M."/>
            <person name="Altun S."/>
        </authorList>
    </citation>
    <scope>NUCLEOTIDE SEQUENCE [LARGE SCALE GENOMIC DNA]</scope>
    <source>
        <strain evidence="11 12">F-400</strain>
    </source>
</reference>
<feature type="modified residue" description="4-aspartylphosphate" evidence="6">
    <location>
        <position position="57"/>
    </location>
</feature>
<evidence type="ECO:0000259" key="9">
    <source>
        <dbReference type="PROSITE" id="PS50112"/>
    </source>
</evidence>
<evidence type="ECO:0000256" key="3">
    <source>
        <dbReference type="ARBA" id="ARBA00022553"/>
    </source>
</evidence>
<dbReference type="Proteomes" id="UP000621670">
    <property type="component" value="Unassembled WGS sequence"/>
</dbReference>
<dbReference type="Gene3D" id="3.30.565.10">
    <property type="entry name" value="Histidine kinase-like ATPase, C-terminal domain"/>
    <property type="match status" value="1"/>
</dbReference>
<dbReference type="InterPro" id="IPR005467">
    <property type="entry name" value="His_kinase_dom"/>
</dbReference>
<dbReference type="InterPro" id="IPR013655">
    <property type="entry name" value="PAS_fold_3"/>
</dbReference>
<keyword evidence="3 6" id="KW-0597">Phosphoprotein</keyword>
<evidence type="ECO:0000259" key="8">
    <source>
        <dbReference type="PROSITE" id="PS50110"/>
    </source>
</evidence>
<proteinExistence type="predicted"/>
<evidence type="ECO:0000256" key="5">
    <source>
        <dbReference type="ARBA" id="ARBA00022777"/>
    </source>
</evidence>
<dbReference type="Pfam" id="PF00072">
    <property type="entry name" value="Response_reg"/>
    <property type="match status" value="1"/>
</dbReference>
<keyword evidence="12" id="KW-1185">Reference proteome</keyword>
<dbReference type="Gene3D" id="3.30.450.20">
    <property type="entry name" value="PAS domain"/>
    <property type="match status" value="6"/>
</dbReference>
<dbReference type="InterPro" id="IPR035965">
    <property type="entry name" value="PAS-like_dom_sf"/>
</dbReference>
<evidence type="ECO:0000259" key="10">
    <source>
        <dbReference type="PROSITE" id="PS50113"/>
    </source>
</evidence>
<dbReference type="InterPro" id="IPR011006">
    <property type="entry name" value="CheY-like_superfamily"/>
</dbReference>
<evidence type="ECO:0000256" key="6">
    <source>
        <dbReference type="PROSITE-ProRule" id="PRU00169"/>
    </source>
</evidence>
<dbReference type="PROSITE" id="PS50112">
    <property type="entry name" value="PAS"/>
    <property type="match status" value="4"/>
</dbReference>
<dbReference type="SUPFAM" id="SSF55874">
    <property type="entry name" value="ATPase domain of HSP90 chaperone/DNA topoisomerase II/histidine kinase"/>
    <property type="match status" value="1"/>
</dbReference>
<protein>
    <recommendedName>
        <fullName evidence="2">histidine kinase</fullName>
        <ecNumber evidence="2">2.7.13.3</ecNumber>
    </recommendedName>
</protein>
<dbReference type="EMBL" id="JACRUM010000002">
    <property type="protein sequence ID" value="MBC5862933.1"/>
    <property type="molecule type" value="Genomic_DNA"/>
</dbReference>
<evidence type="ECO:0000259" key="7">
    <source>
        <dbReference type="PROSITE" id="PS50109"/>
    </source>
</evidence>
<feature type="domain" description="PAS" evidence="9">
    <location>
        <begin position="527"/>
        <end position="562"/>
    </location>
</feature>
<name>A0ABR7JEK5_9FLAO</name>
<dbReference type="SMART" id="SM00448">
    <property type="entry name" value="REC"/>
    <property type="match status" value="1"/>
</dbReference>
<comment type="caution">
    <text evidence="11">The sequence shown here is derived from an EMBL/GenBank/DDBJ whole genome shotgun (WGS) entry which is preliminary data.</text>
</comment>
<keyword evidence="4" id="KW-0808">Transferase</keyword>
<evidence type="ECO:0000256" key="1">
    <source>
        <dbReference type="ARBA" id="ARBA00000085"/>
    </source>
</evidence>
<sequence length="1135" mass="131121">MNTKLLLVDDDIEDLENLTGIILEISPTIKISVAQNGNEMIRLLESEAQLPDFIFLDLNMPIKTGFECLTEIRSNEKWKAIKIVILTTSSHREQINEVYKMGADLYIRKPNSYNAFKEILSKCLKMDWGFEKSVNAFENKDNSINFFDSRLVYNDIVENIALGIVVVNFFQDGSFFISYTNKEFHKIAPTYSNKIHNENSNHLFDSAHPDDLPLIQASVKQLFELKGFDIEFRIIDAGKTKNIRSQGKPIFNKSGNCITAYIYFNDITEQVKNQESLKESEKKYKYMFENAPHPMIVWEIGTLNISDVNKKATELYGYTKEEFTQLNSKEISHPEDIPLIERITRNLENYGYEHQKVWRHLKKNGELMYVDVSANVFELNGKLVSIAHIQNVTEKIKADEEIKLMDFAFKKSATPIMLLLATGEFYSFNDALLKLLGYTKEELSKMNLLNVATTMDEASCIKQWNEIREKKNIVFDCHFERKDGTLLDVEISSNLINYNENEVYFCYLNDITEKKKAEEKLKLSDYIIQKSTTAIYLIKSDGSIYDFNEAAHNMLGYTKEEFAMLDQMDIDPRLNSDIILEDFEVLRREGKVHFQATIVKKDGALIDVDIISTFIVYNGLELKCSFLTDITEQNKVSAEIYSINELLQRQTNRLILATKSAQLGIWDWNLKNNELTWDEGMYRLYNIAENEFNSVYEGWFSRLHPQDIQRLNNDLELAITNKKEYKPEFRIVWNDSSVHYINSSAIIERDNDGNAIRMIGTNWDVTAEKERIQHLKLLESVIVHTKDSILITEAEPFDLPGPRIIFVNPAFEKMTGYTPEEVIGLSPRILQNEDTDRKELDKLRTAMNNWEPCEITISNSRKNGEKFWNNFSIAPIANEKGWYTHWIAVERDVTKEIEAALEKERMIKELMDINLELKQFSYITTHNLRAPLTNLVLICKLLSPETIEDPSTLKLIEFLKTSTNQLNETLNDLINVLIVKDNTDLLLDELSFEEILDKVKQSISGTLSDRKVVIETDFSEVPTVHFTMVYLESIFLNLITNSIKYRHSERNIIIKIKTIKSENGRTQLTFSDNGIGMDMSRVKHKIFGFQKRFHKNSDGKGIGLFLVKSQINASGGQIEVDSEVNVGTIFTITFK</sequence>
<dbReference type="PANTHER" id="PTHR43304:SF1">
    <property type="entry name" value="PAC DOMAIN-CONTAINING PROTEIN"/>
    <property type="match status" value="1"/>
</dbReference>
<dbReference type="SMART" id="SM00086">
    <property type="entry name" value="PAC"/>
    <property type="match status" value="6"/>
</dbReference>
<feature type="domain" description="PAC" evidence="10">
    <location>
        <begin position="473"/>
        <end position="523"/>
    </location>
</feature>
<dbReference type="InterPro" id="IPR003594">
    <property type="entry name" value="HATPase_dom"/>
</dbReference>
<dbReference type="PROSITE" id="PS50109">
    <property type="entry name" value="HIS_KIN"/>
    <property type="match status" value="1"/>
</dbReference>
<comment type="catalytic activity">
    <reaction evidence="1">
        <text>ATP + protein L-histidine = ADP + protein N-phospho-L-histidine.</text>
        <dbReference type="EC" id="2.7.13.3"/>
    </reaction>
</comment>
<dbReference type="SUPFAM" id="SSF55785">
    <property type="entry name" value="PYP-like sensor domain (PAS domain)"/>
    <property type="match status" value="6"/>
</dbReference>
<feature type="domain" description="PAS" evidence="9">
    <location>
        <begin position="280"/>
        <end position="351"/>
    </location>
</feature>
<dbReference type="InterPro" id="IPR004358">
    <property type="entry name" value="Sig_transdc_His_kin-like_C"/>
</dbReference>
<dbReference type="SUPFAM" id="SSF52172">
    <property type="entry name" value="CheY-like"/>
    <property type="match status" value="1"/>
</dbReference>
<dbReference type="InterPro" id="IPR001789">
    <property type="entry name" value="Sig_transdc_resp-reg_receiver"/>
</dbReference>
<organism evidence="11 12">
    <name type="scientific">Flavobacterium turcicum</name>
    <dbReference type="NCBI Taxonomy" id="2764718"/>
    <lineage>
        <taxon>Bacteria</taxon>
        <taxon>Pseudomonadati</taxon>
        <taxon>Bacteroidota</taxon>
        <taxon>Flavobacteriia</taxon>
        <taxon>Flavobacteriales</taxon>
        <taxon>Flavobacteriaceae</taxon>
        <taxon>Flavobacterium</taxon>
    </lineage>
</organism>
<dbReference type="InterPro" id="IPR000014">
    <property type="entry name" value="PAS"/>
</dbReference>
<dbReference type="SMART" id="SM00091">
    <property type="entry name" value="PAS"/>
    <property type="match status" value="6"/>
</dbReference>
<dbReference type="SUPFAM" id="SSF47384">
    <property type="entry name" value="Homodimeric domain of signal transducing histidine kinase"/>
    <property type="match status" value="1"/>
</dbReference>
<feature type="domain" description="PAS" evidence="9">
    <location>
        <begin position="401"/>
        <end position="443"/>
    </location>
</feature>
<evidence type="ECO:0000313" key="12">
    <source>
        <dbReference type="Proteomes" id="UP000621670"/>
    </source>
</evidence>
<dbReference type="Gene3D" id="2.10.70.100">
    <property type="match status" value="1"/>
</dbReference>
<dbReference type="InterPro" id="IPR036097">
    <property type="entry name" value="HisK_dim/P_sf"/>
</dbReference>
<feature type="domain" description="PAC" evidence="10">
    <location>
        <begin position="851"/>
        <end position="905"/>
    </location>
</feature>
<feature type="domain" description="Histidine kinase" evidence="7">
    <location>
        <begin position="923"/>
        <end position="1135"/>
    </location>
</feature>
<dbReference type="PRINTS" id="PR00344">
    <property type="entry name" value="BCTRLSENSOR"/>
</dbReference>
<dbReference type="Pfam" id="PF02518">
    <property type="entry name" value="HATPase_c"/>
    <property type="match status" value="1"/>
</dbReference>
<dbReference type="Gene3D" id="1.10.287.130">
    <property type="match status" value="1"/>
</dbReference>
<dbReference type="PROSITE" id="PS50113">
    <property type="entry name" value="PAC"/>
    <property type="match status" value="4"/>
</dbReference>
<evidence type="ECO:0000256" key="2">
    <source>
        <dbReference type="ARBA" id="ARBA00012438"/>
    </source>
</evidence>
<feature type="domain" description="PAC" evidence="10">
    <location>
        <begin position="725"/>
        <end position="777"/>
    </location>
</feature>
<dbReference type="EC" id="2.7.13.3" evidence="2"/>
<dbReference type="InterPro" id="IPR001610">
    <property type="entry name" value="PAC"/>
</dbReference>
<evidence type="ECO:0000256" key="4">
    <source>
        <dbReference type="ARBA" id="ARBA00022679"/>
    </source>
</evidence>
<keyword evidence="5" id="KW-0418">Kinase</keyword>
<dbReference type="InterPro" id="IPR052162">
    <property type="entry name" value="Sensor_kinase/Photoreceptor"/>
</dbReference>
<gene>
    <name evidence="11" type="ORF">H8R26_05810</name>
</gene>
<dbReference type="PROSITE" id="PS50110">
    <property type="entry name" value="RESPONSE_REGULATORY"/>
    <property type="match status" value="1"/>
</dbReference>
<evidence type="ECO:0000313" key="11">
    <source>
        <dbReference type="EMBL" id="MBC5862933.1"/>
    </source>
</evidence>
<dbReference type="PANTHER" id="PTHR43304">
    <property type="entry name" value="PHYTOCHROME-LIKE PROTEIN CPH1"/>
    <property type="match status" value="1"/>
</dbReference>
<dbReference type="Pfam" id="PF08447">
    <property type="entry name" value="PAS_3"/>
    <property type="match status" value="2"/>
</dbReference>
<dbReference type="Pfam" id="PF13426">
    <property type="entry name" value="PAS_9"/>
    <property type="match status" value="3"/>
</dbReference>
<dbReference type="CDD" id="cd00130">
    <property type="entry name" value="PAS"/>
    <property type="match status" value="4"/>
</dbReference>
<dbReference type="InterPro" id="IPR000700">
    <property type="entry name" value="PAS-assoc_C"/>
</dbReference>
<dbReference type="Gene3D" id="3.40.50.2300">
    <property type="match status" value="1"/>
</dbReference>
<dbReference type="InterPro" id="IPR036890">
    <property type="entry name" value="HATPase_C_sf"/>
</dbReference>
<dbReference type="RefSeq" id="WP_166134251.1">
    <property type="nucleotide sequence ID" value="NZ_JAAOBY010000002.1"/>
</dbReference>
<feature type="domain" description="PAS" evidence="9">
    <location>
        <begin position="798"/>
        <end position="850"/>
    </location>
</feature>